<protein>
    <submittedName>
        <fullName evidence="3">Glycerophosphoryl diester phosphodiesterase</fullName>
    </submittedName>
</protein>
<evidence type="ECO:0000256" key="1">
    <source>
        <dbReference type="SAM" id="MobiDB-lite"/>
    </source>
</evidence>
<name>A0A9X4NTT2_9BURK</name>
<dbReference type="AlphaFoldDB" id="A0A9X4NTT2"/>
<dbReference type="NCBIfam" id="NF006989">
    <property type="entry name" value="PRK09454.1"/>
    <property type="match status" value="1"/>
</dbReference>
<dbReference type="GO" id="GO:0006629">
    <property type="term" value="P:lipid metabolic process"/>
    <property type="evidence" value="ECO:0007669"/>
    <property type="project" value="InterPro"/>
</dbReference>
<dbReference type="OrthoDB" id="9795622at2"/>
<sequence length="272" mass="29320">MTTPHTPPPDESRPPAQSPWPYPRWIAHRGAGKHAPENTLAAFRLGASHGYRMFECDAKLSADGVVFLLHDDTLDRTTNGHGIGGELHWATLSQLDAGGWHSRQFAGEPLATLEAVARYCQANHALLNIEIKPTTGLEFETGRAVALTAARLWGWPADGATAALPPGAVPPLLTSFQPESLKAALEATPALPRGLLLETLWSGWLEAALALRCEAIVCDQDLWDTTSVAQARREGLRTLAYTVNDESSVQRLLALGIDGIITDRIDLFSPAA</sequence>
<dbReference type="PROSITE" id="PS51704">
    <property type="entry name" value="GP_PDE"/>
    <property type="match status" value="1"/>
</dbReference>
<dbReference type="EMBL" id="AOGK01000013">
    <property type="protein sequence ID" value="MDG5976559.1"/>
    <property type="molecule type" value="Genomic_DNA"/>
</dbReference>
<accession>A0A9X4NTT2</accession>
<keyword evidence="4" id="KW-1185">Reference proteome</keyword>
<dbReference type="PANTHER" id="PTHR46211:SF1">
    <property type="entry name" value="GLYCEROPHOSPHODIESTER PHOSPHODIESTERASE, CYTOPLASMIC"/>
    <property type="match status" value="1"/>
</dbReference>
<organism evidence="3 4">
    <name type="scientific">Hydrogenophaga taeniospiralis CCUG 15921</name>
    <dbReference type="NCBI Taxonomy" id="1281780"/>
    <lineage>
        <taxon>Bacteria</taxon>
        <taxon>Pseudomonadati</taxon>
        <taxon>Pseudomonadota</taxon>
        <taxon>Betaproteobacteria</taxon>
        <taxon>Burkholderiales</taxon>
        <taxon>Comamonadaceae</taxon>
        <taxon>Hydrogenophaga</taxon>
    </lineage>
</organism>
<dbReference type="Gene3D" id="3.20.20.190">
    <property type="entry name" value="Phosphatidylinositol (PI) phosphodiesterase"/>
    <property type="match status" value="1"/>
</dbReference>
<gene>
    <name evidence="3" type="ORF">H010_14930</name>
</gene>
<feature type="region of interest" description="Disordered" evidence="1">
    <location>
        <begin position="1"/>
        <end position="23"/>
    </location>
</feature>
<dbReference type="InterPro" id="IPR030395">
    <property type="entry name" value="GP_PDE_dom"/>
</dbReference>
<dbReference type="Proteomes" id="UP001152876">
    <property type="component" value="Unassembled WGS sequence"/>
</dbReference>
<dbReference type="InterPro" id="IPR017946">
    <property type="entry name" value="PLC-like_Pdiesterase_TIM-brl"/>
</dbReference>
<reference evidence="3" key="1">
    <citation type="submission" date="2013-01" db="EMBL/GenBank/DDBJ databases">
        <title>Genome draft of Hydrogenophaga taeniospiralis 2K1.</title>
        <authorList>
            <person name="Gomila M."/>
            <person name="Lalucat J."/>
        </authorList>
    </citation>
    <scope>NUCLEOTIDE SEQUENCE</scope>
    <source>
        <strain evidence="3">CCUG 15921</strain>
    </source>
</reference>
<dbReference type="PANTHER" id="PTHR46211">
    <property type="entry name" value="GLYCEROPHOSPHORYL DIESTER PHOSPHODIESTERASE"/>
    <property type="match status" value="1"/>
</dbReference>
<dbReference type="Pfam" id="PF03009">
    <property type="entry name" value="GDPD"/>
    <property type="match status" value="1"/>
</dbReference>
<evidence type="ECO:0000313" key="4">
    <source>
        <dbReference type="Proteomes" id="UP001152876"/>
    </source>
</evidence>
<comment type="caution">
    <text evidence="3">The sequence shown here is derived from an EMBL/GenBank/DDBJ whole genome shotgun (WGS) entry which is preliminary data.</text>
</comment>
<dbReference type="GO" id="GO:0008081">
    <property type="term" value="F:phosphoric diester hydrolase activity"/>
    <property type="evidence" value="ECO:0007669"/>
    <property type="project" value="InterPro"/>
</dbReference>
<proteinExistence type="predicted"/>
<evidence type="ECO:0000313" key="3">
    <source>
        <dbReference type="EMBL" id="MDG5976559.1"/>
    </source>
</evidence>
<dbReference type="SUPFAM" id="SSF51695">
    <property type="entry name" value="PLC-like phosphodiesterases"/>
    <property type="match status" value="1"/>
</dbReference>
<evidence type="ECO:0000259" key="2">
    <source>
        <dbReference type="PROSITE" id="PS51704"/>
    </source>
</evidence>
<feature type="domain" description="GP-PDE" evidence="2">
    <location>
        <begin position="23"/>
        <end position="272"/>
    </location>
</feature>
<dbReference type="RefSeq" id="WP_068174361.1">
    <property type="nucleotide sequence ID" value="NZ_AOGK01000013.1"/>
</dbReference>